<evidence type="ECO:0000256" key="8">
    <source>
        <dbReference type="ARBA" id="ARBA00022840"/>
    </source>
</evidence>
<evidence type="ECO:0000256" key="5">
    <source>
        <dbReference type="ARBA" id="ARBA00022692"/>
    </source>
</evidence>
<dbReference type="Pfam" id="PF06580">
    <property type="entry name" value="His_kinase"/>
    <property type="match status" value="1"/>
</dbReference>
<dbReference type="PANTHER" id="PTHR34220">
    <property type="entry name" value="SENSOR HISTIDINE KINASE YPDA"/>
    <property type="match status" value="1"/>
</dbReference>
<dbReference type="PROSITE" id="PS50885">
    <property type="entry name" value="HAMP"/>
    <property type="match status" value="1"/>
</dbReference>
<dbReference type="STRING" id="1174501.SAMN05216192_101291"/>
<dbReference type="InterPro" id="IPR036890">
    <property type="entry name" value="HATPase_C_sf"/>
</dbReference>
<comment type="subcellular location">
    <subcellularLocation>
        <location evidence="1">Cell membrane</location>
        <topology evidence="1">Multi-pass membrane protein</topology>
    </subcellularLocation>
</comment>
<dbReference type="Gene3D" id="6.10.340.10">
    <property type="match status" value="1"/>
</dbReference>
<dbReference type="Gene3D" id="3.30.450.20">
    <property type="entry name" value="PAS domain"/>
    <property type="match status" value="1"/>
</dbReference>
<evidence type="ECO:0000256" key="1">
    <source>
        <dbReference type="ARBA" id="ARBA00004651"/>
    </source>
</evidence>
<keyword evidence="4" id="KW-0808">Transferase</keyword>
<evidence type="ECO:0000256" key="6">
    <source>
        <dbReference type="ARBA" id="ARBA00022741"/>
    </source>
</evidence>
<reference evidence="15" key="1">
    <citation type="submission" date="2016-10" db="EMBL/GenBank/DDBJ databases">
        <authorList>
            <person name="Varghese N."/>
            <person name="Submissions S."/>
        </authorList>
    </citation>
    <scope>NUCLEOTIDE SEQUENCE [LARGE SCALE GENOMIC DNA]</scope>
    <source>
        <strain evidence="15">CGMCC 1.11012</strain>
    </source>
</reference>
<evidence type="ECO:0000256" key="3">
    <source>
        <dbReference type="ARBA" id="ARBA00022553"/>
    </source>
</evidence>
<dbReference type="InterPro" id="IPR050640">
    <property type="entry name" value="Bact_2-comp_sensor_kinase"/>
</dbReference>
<keyword evidence="3" id="KW-0597">Phosphoprotein</keyword>
<sequence>MKEQGKFNGWPFIGDMSMERKLLLVFLVIVTLPLSIIGIISYKSYSESIEANTVAYSEKLIDQMMDGIDDYIEDMKRISSMPAYVNEIKQNLIASNRYHEQKSGNVGDTGSRTVAPGDFDLLLSIQRGIEGNISFINNIKRGTNSVYIFDAYGNGYYSAKDGGVRLDLDQSYKFWSRQARDSSGEALLFGTQAYTTNLQSTRYAYTVVRKIVDGLWNPIGLIAVEANISNMETQVAELDKVTRGKSLIVDQDGKVVYDSDQKLLTMDISQTMLFRNAQGAAGSFYDTVSGKQRLNIYSSSAKTNWKVIISIPVDELTRDVKLTRNATLLATLIIIVVALFISIILSFALTKPLKQMIQLMKRVQNGELDVNFLVKRRDEIGLLGHQFNRMLARIRELIQDIYRIEEQKKEAELHALQSQINPHFIYNTLESIRMTAEINDDVEAADMISILGKLLRYSTGELTGQTTMKQELLYVRNYVELLNCRYPGRFVLQTDVPEELNDYNIIKLVFQPIIENAAYHGLDDSKEHMHISIRCEFTAHKLLFHIRDDGCGMDQQTLDKLKDDLRRETPHKKSINGGIGMKNVHQRVQLNYGAAYGIELFSKQGEGTDVILALPLPLYRQESISETEGGDLD</sequence>
<dbReference type="SMART" id="SM00387">
    <property type="entry name" value="HATPase_c"/>
    <property type="match status" value="1"/>
</dbReference>
<keyword evidence="15" id="KW-1185">Reference proteome</keyword>
<evidence type="ECO:0000256" key="12">
    <source>
        <dbReference type="SAM" id="Phobius"/>
    </source>
</evidence>
<dbReference type="GO" id="GO:0005886">
    <property type="term" value="C:plasma membrane"/>
    <property type="evidence" value="ECO:0007669"/>
    <property type="project" value="UniProtKB-SubCell"/>
</dbReference>
<protein>
    <submittedName>
        <fullName evidence="14">Two-component system, sensor histidine kinase YesM</fullName>
    </submittedName>
</protein>
<keyword evidence="10" id="KW-0902">Two-component regulatory system</keyword>
<accession>A0A1G8FN37</accession>
<feature type="transmembrane region" description="Helical" evidence="12">
    <location>
        <begin position="21"/>
        <end position="42"/>
    </location>
</feature>
<evidence type="ECO:0000256" key="9">
    <source>
        <dbReference type="ARBA" id="ARBA00022989"/>
    </source>
</evidence>
<dbReference type="CDD" id="cd06225">
    <property type="entry name" value="HAMP"/>
    <property type="match status" value="1"/>
</dbReference>
<dbReference type="InterPro" id="IPR010559">
    <property type="entry name" value="Sig_transdc_His_kin_internal"/>
</dbReference>
<evidence type="ECO:0000313" key="14">
    <source>
        <dbReference type="EMBL" id="SDH83542.1"/>
    </source>
</evidence>
<evidence type="ECO:0000256" key="2">
    <source>
        <dbReference type="ARBA" id="ARBA00022475"/>
    </source>
</evidence>
<dbReference type="Gene3D" id="3.30.565.10">
    <property type="entry name" value="Histidine kinase-like ATPase, C-terminal domain"/>
    <property type="match status" value="1"/>
</dbReference>
<evidence type="ECO:0000256" key="7">
    <source>
        <dbReference type="ARBA" id="ARBA00022777"/>
    </source>
</evidence>
<dbReference type="SUPFAM" id="SSF55874">
    <property type="entry name" value="ATPase domain of HSP90 chaperone/DNA topoisomerase II/histidine kinase"/>
    <property type="match status" value="1"/>
</dbReference>
<dbReference type="EMBL" id="FNDX01000001">
    <property type="protein sequence ID" value="SDH83542.1"/>
    <property type="molecule type" value="Genomic_DNA"/>
</dbReference>
<dbReference type="GO" id="GO:0000155">
    <property type="term" value="F:phosphorelay sensor kinase activity"/>
    <property type="evidence" value="ECO:0007669"/>
    <property type="project" value="InterPro"/>
</dbReference>
<keyword evidence="7 14" id="KW-0418">Kinase</keyword>
<dbReference type="Pfam" id="PF02743">
    <property type="entry name" value="dCache_1"/>
    <property type="match status" value="1"/>
</dbReference>
<feature type="domain" description="HAMP" evidence="13">
    <location>
        <begin position="347"/>
        <end position="399"/>
    </location>
</feature>
<dbReference type="InterPro" id="IPR003660">
    <property type="entry name" value="HAMP_dom"/>
</dbReference>
<evidence type="ECO:0000256" key="11">
    <source>
        <dbReference type="ARBA" id="ARBA00023136"/>
    </source>
</evidence>
<proteinExistence type="predicted"/>
<evidence type="ECO:0000256" key="10">
    <source>
        <dbReference type="ARBA" id="ARBA00023012"/>
    </source>
</evidence>
<evidence type="ECO:0000259" key="13">
    <source>
        <dbReference type="PROSITE" id="PS50885"/>
    </source>
</evidence>
<dbReference type="SMART" id="SM00304">
    <property type="entry name" value="HAMP"/>
    <property type="match status" value="1"/>
</dbReference>
<dbReference type="AlphaFoldDB" id="A0A1G8FN37"/>
<evidence type="ECO:0000256" key="4">
    <source>
        <dbReference type="ARBA" id="ARBA00022679"/>
    </source>
</evidence>
<dbReference type="OrthoDB" id="9776552at2"/>
<keyword evidence="5 12" id="KW-0812">Transmembrane</keyword>
<evidence type="ECO:0000313" key="15">
    <source>
        <dbReference type="Proteomes" id="UP000199050"/>
    </source>
</evidence>
<organism evidence="14 15">
    <name type="scientific">Paenibacillus typhae</name>
    <dbReference type="NCBI Taxonomy" id="1174501"/>
    <lineage>
        <taxon>Bacteria</taxon>
        <taxon>Bacillati</taxon>
        <taxon>Bacillota</taxon>
        <taxon>Bacilli</taxon>
        <taxon>Bacillales</taxon>
        <taxon>Paenibacillaceae</taxon>
        <taxon>Paenibacillus</taxon>
    </lineage>
</organism>
<dbReference type="SUPFAM" id="SSF158472">
    <property type="entry name" value="HAMP domain-like"/>
    <property type="match status" value="1"/>
</dbReference>
<keyword evidence="9 12" id="KW-1133">Transmembrane helix</keyword>
<keyword evidence="2" id="KW-1003">Cell membrane</keyword>
<feature type="transmembrane region" description="Helical" evidence="12">
    <location>
        <begin position="328"/>
        <end position="350"/>
    </location>
</feature>
<dbReference type="PANTHER" id="PTHR34220:SF11">
    <property type="entry name" value="SENSOR PROTEIN KINASE HPTS"/>
    <property type="match status" value="1"/>
</dbReference>
<dbReference type="Pfam" id="PF00672">
    <property type="entry name" value="HAMP"/>
    <property type="match status" value="1"/>
</dbReference>
<dbReference type="GO" id="GO:0005524">
    <property type="term" value="F:ATP binding"/>
    <property type="evidence" value="ECO:0007669"/>
    <property type="project" value="UniProtKB-KW"/>
</dbReference>
<keyword evidence="8" id="KW-0067">ATP-binding</keyword>
<gene>
    <name evidence="14" type="ORF">SAMN05216192_101291</name>
</gene>
<keyword evidence="6" id="KW-0547">Nucleotide-binding</keyword>
<dbReference type="Proteomes" id="UP000199050">
    <property type="component" value="Unassembled WGS sequence"/>
</dbReference>
<dbReference type="Pfam" id="PF02518">
    <property type="entry name" value="HATPase_c"/>
    <property type="match status" value="1"/>
</dbReference>
<dbReference type="InterPro" id="IPR003594">
    <property type="entry name" value="HATPase_dom"/>
</dbReference>
<dbReference type="InterPro" id="IPR033479">
    <property type="entry name" value="dCache_1"/>
</dbReference>
<keyword evidence="11 12" id="KW-0472">Membrane</keyword>
<name>A0A1G8FN37_9BACL</name>